<evidence type="ECO:0000313" key="2">
    <source>
        <dbReference type="Proteomes" id="UP000030481"/>
    </source>
</evidence>
<dbReference type="AlphaFoldDB" id="A0A0A2BDA7"/>
<dbReference type="RefSeq" id="WP_193741431.1">
    <property type="nucleotide sequence ID" value="NZ_JNAR01000002.1"/>
</dbReference>
<sequence>MIEFKRTKKSRSKSALFNPYENGISTYDIAYLSSKKSLKNKNVHRKSHKQKEYLAA</sequence>
<proteinExistence type="predicted"/>
<gene>
    <name evidence="1" type="ORF">EV01_0207</name>
</gene>
<comment type="caution">
    <text evidence="1">The sequence shown here is derived from an EMBL/GenBank/DDBJ whole genome shotgun (WGS) entry which is preliminary data.</text>
</comment>
<dbReference type="Proteomes" id="UP000030481">
    <property type="component" value="Unassembled WGS sequence"/>
</dbReference>
<dbReference type="EMBL" id="JNAR01000002">
    <property type="protein sequence ID" value="KGG10579.1"/>
    <property type="molecule type" value="Genomic_DNA"/>
</dbReference>
<name>A0A0A2BDA7_PROMR</name>
<accession>A0A0A2BDA7</accession>
<protein>
    <submittedName>
        <fullName evidence="1">Uncharacterized protein</fullName>
    </submittedName>
</protein>
<evidence type="ECO:0000313" key="1">
    <source>
        <dbReference type="EMBL" id="KGG10579.1"/>
    </source>
</evidence>
<reference evidence="2" key="1">
    <citation type="journal article" date="2014" name="Sci. Data">
        <title>Genomes of diverse isolates of the marine cyanobacterium Prochlorococcus.</title>
        <authorList>
            <person name="Biller S."/>
            <person name="Berube P."/>
            <person name="Thompson J."/>
            <person name="Kelly L."/>
            <person name="Roggensack S."/>
            <person name="Awad L."/>
            <person name="Roache-Johnson K."/>
            <person name="Ding H."/>
            <person name="Giovannoni S.J."/>
            <person name="Moore L.R."/>
            <person name="Chisholm S.W."/>
        </authorList>
    </citation>
    <scope>NUCLEOTIDE SEQUENCE [LARGE SCALE GENOMIC DNA]</scope>
</reference>
<organism evidence="1 2">
    <name type="scientific">Prochlorococcus marinus str. MIT 9401</name>
    <dbReference type="NCBI Taxonomy" id="167551"/>
    <lineage>
        <taxon>Bacteria</taxon>
        <taxon>Bacillati</taxon>
        <taxon>Cyanobacteriota</taxon>
        <taxon>Cyanophyceae</taxon>
        <taxon>Synechococcales</taxon>
        <taxon>Prochlorococcaceae</taxon>
        <taxon>Prochlorococcus</taxon>
    </lineage>
</organism>